<feature type="domain" description="PAC" evidence="2">
    <location>
        <begin position="113"/>
        <end position="159"/>
    </location>
</feature>
<sequence>DILPEDSIIINEPDYFYKLDKQVFWIIIVSILGLSLILVMLIISILQRRKVEKRIKAQLSFQEILMDTIPLLICWKDKQQLGLNDSEIDLHRRFAEQAAVWDKKVVKSGKPRMGINWSLIRDGEDPVWLEINKVPLYNEKGEVVGTLSTAEDVTRKVNL</sequence>
<evidence type="ECO:0000259" key="2">
    <source>
        <dbReference type="PROSITE" id="PS50113"/>
    </source>
</evidence>
<feature type="non-terminal residue" evidence="3">
    <location>
        <position position="1"/>
    </location>
</feature>
<dbReference type="PROSITE" id="PS50113">
    <property type="entry name" value="PAC"/>
    <property type="match status" value="1"/>
</dbReference>
<dbReference type="InterPro" id="IPR000700">
    <property type="entry name" value="PAS-assoc_C"/>
</dbReference>
<protein>
    <submittedName>
        <fullName evidence="3">Response regulator</fullName>
    </submittedName>
</protein>
<evidence type="ECO:0000256" key="1">
    <source>
        <dbReference type="SAM" id="Phobius"/>
    </source>
</evidence>
<dbReference type="Gene3D" id="3.30.450.20">
    <property type="entry name" value="PAS domain"/>
    <property type="match status" value="1"/>
</dbReference>
<keyword evidence="1" id="KW-0812">Transmembrane</keyword>
<evidence type="ECO:0000313" key="3">
    <source>
        <dbReference type="EMBL" id="GKT29472.1"/>
    </source>
</evidence>
<keyword evidence="1" id="KW-1133">Transmembrane helix</keyword>
<dbReference type="InterPro" id="IPR035965">
    <property type="entry name" value="PAS-like_dom_sf"/>
</dbReference>
<keyword evidence="4" id="KW-1185">Reference proteome</keyword>
<dbReference type="Proteomes" id="UP001057375">
    <property type="component" value="Unassembled WGS sequence"/>
</dbReference>
<dbReference type="EMBL" id="BQXS01000860">
    <property type="protein sequence ID" value="GKT29472.1"/>
    <property type="molecule type" value="Genomic_DNA"/>
</dbReference>
<proteinExistence type="predicted"/>
<comment type="caution">
    <text evidence="3">The sequence shown here is derived from an EMBL/GenBank/DDBJ whole genome shotgun (WGS) entry which is preliminary data.</text>
</comment>
<feature type="transmembrane region" description="Helical" evidence="1">
    <location>
        <begin position="23"/>
        <end position="46"/>
    </location>
</feature>
<gene>
    <name evidence="3" type="ORF">ADUPG1_001199</name>
</gene>
<evidence type="ECO:0000313" key="4">
    <source>
        <dbReference type="Proteomes" id="UP001057375"/>
    </source>
</evidence>
<dbReference type="SUPFAM" id="SSF55785">
    <property type="entry name" value="PYP-like sensor domain (PAS domain)"/>
    <property type="match status" value="1"/>
</dbReference>
<name>A0ABQ5KC20_9EUKA</name>
<accession>A0ABQ5KC20</accession>
<keyword evidence="1" id="KW-0472">Membrane</keyword>
<organism evidence="3 4">
    <name type="scientific">Aduncisulcus paluster</name>
    <dbReference type="NCBI Taxonomy" id="2918883"/>
    <lineage>
        <taxon>Eukaryota</taxon>
        <taxon>Metamonada</taxon>
        <taxon>Carpediemonas-like organisms</taxon>
        <taxon>Aduncisulcus</taxon>
    </lineage>
</organism>
<reference evidence="3" key="1">
    <citation type="submission" date="2022-03" db="EMBL/GenBank/DDBJ databases">
        <title>Draft genome sequence of Aduncisulcus paluster, a free-living microaerophilic Fornicata.</title>
        <authorList>
            <person name="Yuyama I."/>
            <person name="Kume K."/>
            <person name="Tamura T."/>
            <person name="Inagaki Y."/>
            <person name="Hashimoto T."/>
        </authorList>
    </citation>
    <scope>NUCLEOTIDE SEQUENCE</scope>
    <source>
        <strain evidence="3">NY0171</strain>
    </source>
</reference>
<feature type="non-terminal residue" evidence="3">
    <location>
        <position position="159"/>
    </location>
</feature>